<evidence type="ECO:0000313" key="2">
    <source>
        <dbReference type="Proteomes" id="UP000324222"/>
    </source>
</evidence>
<organism evidence="1 2">
    <name type="scientific">Portunus trituberculatus</name>
    <name type="common">Swimming crab</name>
    <name type="synonym">Neptunus trituberculatus</name>
    <dbReference type="NCBI Taxonomy" id="210409"/>
    <lineage>
        <taxon>Eukaryota</taxon>
        <taxon>Metazoa</taxon>
        <taxon>Ecdysozoa</taxon>
        <taxon>Arthropoda</taxon>
        <taxon>Crustacea</taxon>
        <taxon>Multicrustacea</taxon>
        <taxon>Malacostraca</taxon>
        <taxon>Eumalacostraca</taxon>
        <taxon>Eucarida</taxon>
        <taxon>Decapoda</taxon>
        <taxon>Pleocyemata</taxon>
        <taxon>Brachyura</taxon>
        <taxon>Eubrachyura</taxon>
        <taxon>Portunoidea</taxon>
        <taxon>Portunidae</taxon>
        <taxon>Portuninae</taxon>
        <taxon>Portunus</taxon>
    </lineage>
</organism>
<dbReference type="AlphaFoldDB" id="A0A5B7G213"/>
<proteinExistence type="predicted"/>
<accession>A0A5B7G213</accession>
<protein>
    <recommendedName>
        <fullName evidence="3">Endonuclease/exonuclease/phosphatase domain-containing protein</fullName>
    </recommendedName>
</protein>
<dbReference type="EMBL" id="VSRR010010440">
    <property type="protein sequence ID" value="MPC51826.1"/>
    <property type="molecule type" value="Genomic_DNA"/>
</dbReference>
<gene>
    <name evidence="1" type="ORF">E2C01_045680</name>
</gene>
<keyword evidence="2" id="KW-1185">Reference proteome</keyword>
<evidence type="ECO:0000313" key="1">
    <source>
        <dbReference type="EMBL" id="MPC51826.1"/>
    </source>
</evidence>
<evidence type="ECO:0008006" key="3">
    <source>
        <dbReference type="Google" id="ProtNLM"/>
    </source>
</evidence>
<reference evidence="1 2" key="1">
    <citation type="submission" date="2019-05" db="EMBL/GenBank/DDBJ databases">
        <title>Another draft genome of Portunus trituberculatus and its Hox gene families provides insights of decapod evolution.</title>
        <authorList>
            <person name="Jeong J.-H."/>
            <person name="Song I."/>
            <person name="Kim S."/>
            <person name="Choi T."/>
            <person name="Kim D."/>
            <person name="Ryu S."/>
            <person name="Kim W."/>
        </authorList>
    </citation>
    <scope>NUCLEOTIDE SEQUENCE [LARGE SCALE GENOMIC DNA]</scope>
    <source>
        <tissue evidence="1">Muscle</tissue>
    </source>
</reference>
<name>A0A5B7G213_PORTR</name>
<dbReference type="Proteomes" id="UP000324222">
    <property type="component" value="Unassembled WGS sequence"/>
</dbReference>
<sequence>MKIEVAIKDRVVIVGDFNCKEVIWEEFKVGNVGEWDETVDPVGEAPNKRSVGRYPVKTGCDIYKRSTARTMDRT</sequence>
<comment type="caution">
    <text evidence="1">The sequence shown here is derived from an EMBL/GenBank/DDBJ whole genome shotgun (WGS) entry which is preliminary data.</text>
</comment>